<name>A0A9N8V3W0_9GLOM</name>
<reference evidence="3" key="1">
    <citation type="submission" date="2021-06" db="EMBL/GenBank/DDBJ databases">
        <authorList>
            <person name="Kallberg Y."/>
            <person name="Tangrot J."/>
            <person name="Rosling A."/>
        </authorList>
    </citation>
    <scope>NUCLEOTIDE SEQUENCE</scope>
    <source>
        <strain evidence="3">FL130A</strain>
    </source>
</reference>
<organism evidence="3 4">
    <name type="scientific">Ambispora leptoticha</name>
    <dbReference type="NCBI Taxonomy" id="144679"/>
    <lineage>
        <taxon>Eukaryota</taxon>
        <taxon>Fungi</taxon>
        <taxon>Fungi incertae sedis</taxon>
        <taxon>Mucoromycota</taxon>
        <taxon>Glomeromycotina</taxon>
        <taxon>Glomeromycetes</taxon>
        <taxon>Archaeosporales</taxon>
        <taxon>Ambisporaceae</taxon>
        <taxon>Ambispora</taxon>
    </lineage>
</organism>
<dbReference type="Gene3D" id="1.10.30.10">
    <property type="entry name" value="High mobility group box domain"/>
    <property type="match status" value="1"/>
</dbReference>
<dbReference type="SUPFAM" id="SSF47095">
    <property type="entry name" value="HMG-box"/>
    <property type="match status" value="1"/>
</dbReference>
<sequence>MKKVTTLASITWKDAISPQKQPFADIAEKIKEKHKSEHPEYAYRPMKKNNDFKIYTPGARKTDFNNTGLAFIIDEEDHYVNNFPTISPSTIDTTPITIADTSYSNDQYFPIDATIQYLFNSYGIFDTANLCNNSNDLSSKQADSQPILDGSTFNNLAMPVAEQYPFMHDNNEYLHF</sequence>
<dbReference type="AlphaFoldDB" id="A0A9N8V3W0"/>
<dbReference type="PROSITE" id="PS50118">
    <property type="entry name" value="HMG_BOX_2"/>
    <property type="match status" value="1"/>
</dbReference>
<dbReference type="Proteomes" id="UP000789508">
    <property type="component" value="Unassembled WGS sequence"/>
</dbReference>
<evidence type="ECO:0000313" key="3">
    <source>
        <dbReference type="EMBL" id="CAG8441048.1"/>
    </source>
</evidence>
<proteinExistence type="predicted"/>
<dbReference type="EMBL" id="CAJVPS010000017">
    <property type="protein sequence ID" value="CAG8441048.1"/>
    <property type="molecule type" value="Genomic_DNA"/>
</dbReference>
<keyword evidence="1" id="KW-0539">Nucleus</keyword>
<keyword evidence="1" id="KW-0238">DNA-binding</keyword>
<dbReference type="InterPro" id="IPR036910">
    <property type="entry name" value="HMG_box_dom_sf"/>
</dbReference>
<protein>
    <submittedName>
        <fullName evidence="3">12654_t:CDS:1</fullName>
    </submittedName>
</protein>
<accession>A0A9N8V3W0</accession>
<comment type="caution">
    <text evidence="3">The sequence shown here is derived from an EMBL/GenBank/DDBJ whole genome shotgun (WGS) entry which is preliminary data.</text>
</comment>
<keyword evidence="4" id="KW-1185">Reference proteome</keyword>
<gene>
    <name evidence="3" type="ORF">ALEPTO_LOCUS309</name>
</gene>
<dbReference type="GO" id="GO:0003677">
    <property type="term" value="F:DNA binding"/>
    <property type="evidence" value="ECO:0007669"/>
    <property type="project" value="UniProtKB-UniRule"/>
</dbReference>
<dbReference type="InterPro" id="IPR009071">
    <property type="entry name" value="HMG_box_dom"/>
</dbReference>
<evidence type="ECO:0000313" key="4">
    <source>
        <dbReference type="Proteomes" id="UP000789508"/>
    </source>
</evidence>
<dbReference type="GO" id="GO:0005634">
    <property type="term" value="C:nucleus"/>
    <property type="evidence" value="ECO:0007669"/>
    <property type="project" value="UniProtKB-UniRule"/>
</dbReference>
<evidence type="ECO:0000256" key="1">
    <source>
        <dbReference type="PROSITE-ProRule" id="PRU00267"/>
    </source>
</evidence>
<feature type="domain" description="HMG box" evidence="2">
    <location>
        <begin position="1"/>
        <end position="42"/>
    </location>
</feature>
<feature type="DNA-binding region" description="HMG box" evidence="1">
    <location>
        <begin position="1"/>
        <end position="42"/>
    </location>
</feature>
<evidence type="ECO:0000259" key="2">
    <source>
        <dbReference type="PROSITE" id="PS50118"/>
    </source>
</evidence>
<dbReference type="OrthoDB" id="6247875at2759"/>